<evidence type="ECO:0000256" key="9">
    <source>
        <dbReference type="ARBA" id="ARBA00047745"/>
    </source>
</evidence>
<comment type="function">
    <text evidence="11">Catalyzes the ATP-dependent phosphorylation of fructose-l-phosphate to fructose-l,6-bisphosphate.</text>
</comment>
<evidence type="ECO:0000256" key="10">
    <source>
        <dbReference type="PIRNR" id="PIRNR000535"/>
    </source>
</evidence>
<keyword evidence="7 11" id="KW-0067">ATP-binding</keyword>
<reference evidence="13" key="1">
    <citation type="submission" date="2023-09" db="EMBL/GenBank/DDBJ databases">
        <title>Demequina sp. a novel bacteria isolated from Capsicum annuum.</title>
        <authorList>
            <person name="Humaira Z."/>
            <person name="Lee J."/>
            <person name="Cho D."/>
        </authorList>
    </citation>
    <scope>NUCLEOTIDE SEQUENCE</scope>
    <source>
        <strain evidence="13">PMTSA13</strain>
    </source>
</reference>
<dbReference type="InterPro" id="IPR017583">
    <property type="entry name" value="Tagatose/fructose_Pkinase"/>
</dbReference>
<dbReference type="PANTHER" id="PTHR46566">
    <property type="entry name" value="1-PHOSPHOFRUCTOKINASE-RELATED"/>
    <property type="match status" value="1"/>
</dbReference>
<evidence type="ECO:0000256" key="2">
    <source>
        <dbReference type="ARBA" id="ARBA00012131"/>
    </source>
</evidence>
<evidence type="ECO:0000256" key="7">
    <source>
        <dbReference type="ARBA" id="ARBA00022840"/>
    </source>
</evidence>
<dbReference type="GO" id="GO:0005524">
    <property type="term" value="F:ATP binding"/>
    <property type="evidence" value="ECO:0007669"/>
    <property type="project" value="UniProtKB-UniRule"/>
</dbReference>
<dbReference type="Pfam" id="PF00294">
    <property type="entry name" value="PfkB"/>
    <property type="match status" value="1"/>
</dbReference>
<dbReference type="PROSITE" id="PS00584">
    <property type="entry name" value="PFKB_KINASES_2"/>
    <property type="match status" value="1"/>
</dbReference>
<dbReference type="EMBL" id="CP134880">
    <property type="protein sequence ID" value="WNM27962.1"/>
    <property type="molecule type" value="Genomic_DNA"/>
</dbReference>
<evidence type="ECO:0000256" key="6">
    <source>
        <dbReference type="ARBA" id="ARBA00022777"/>
    </source>
</evidence>
<proteinExistence type="inferred from homology"/>
<dbReference type="Gene3D" id="3.40.1190.20">
    <property type="match status" value="1"/>
</dbReference>
<keyword evidence="5 11" id="KW-0547">Nucleotide-binding</keyword>
<dbReference type="RefSeq" id="WP_313544203.1">
    <property type="nucleotide sequence ID" value="NZ_CP134880.1"/>
</dbReference>
<dbReference type="PIRSF" id="PIRSF000535">
    <property type="entry name" value="1PFK/6PFK/LacC"/>
    <property type="match status" value="1"/>
</dbReference>
<evidence type="ECO:0000256" key="8">
    <source>
        <dbReference type="ARBA" id="ARBA00032802"/>
    </source>
</evidence>
<dbReference type="SUPFAM" id="SSF53613">
    <property type="entry name" value="Ribokinase-like"/>
    <property type="match status" value="1"/>
</dbReference>
<accession>A0AA96FE54</accession>
<evidence type="ECO:0000313" key="13">
    <source>
        <dbReference type="EMBL" id="WNM27962.1"/>
    </source>
</evidence>
<keyword evidence="6 11" id="KW-0418">Kinase</keyword>
<protein>
    <recommendedName>
        <fullName evidence="3 11">1-phosphofructokinase</fullName>
        <shortName evidence="11">Fru1PK</shortName>
        <ecNumber evidence="2 11">2.7.1.56</ecNumber>
    </recommendedName>
    <alternativeName>
        <fullName evidence="8 11">Fructose 1-phosphate kinase</fullName>
    </alternativeName>
</protein>
<organism evidence="13">
    <name type="scientific">Demequina capsici</name>
    <dbReference type="NCBI Taxonomy" id="3075620"/>
    <lineage>
        <taxon>Bacteria</taxon>
        <taxon>Bacillati</taxon>
        <taxon>Actinomycetota</taxon>
        <taxon>Actinomycetes</taxon>
        <taxon>Micrococcales</taxon>
        <taxon>Demequinaceae</taxon>
        <taxon>Demequina</taxon>
    </lineage>
</organism>
<dbReference type="PANTHER" id="PTHR46566:SF5">
    <property type="entry name" value="1-PHOSPHOFRUCTOKINASE"/>
    <property type="match status" value="1"/>
</dbReference>
<dbReference type="NCBIfam" id="TIGR03168">
    <property type="entry name" value="1-PFK"/>
    <property type="match status" value="1"/>
</dbReference>
<dbReference type="GO" id="GO:0005829">
    <property type="term" value="C:cytosol"/>
    <property type="evidence" value="ECO:0007669"/>
    <property type="project" value="TreeGrafter"/>
</dbReference>
<dbReference type="InterPro" id="IPR029056">
    <property type="entry name" value="Ribokinase-like"/>
</dbReference>
<dbReference type="Proteomes" id="UP001303408">
    <property type="component" value="Chromosome"/>
</dbReference>
<comment type="similarity">
    <text evidence="1 11">Belongs to the carbohydrate kinase PfkB family.</text>
</comment>
<feature type="domain" description="Carbohydrate kinase PfkB" evidence="12">
    <location>
        <begin position="9"/>
        <end position="293"/>
    </location>
</feature>
<evidence type="ECO:0000256" key="3">
    <source>
        <dbReference type="ARBA" id="ARBA00013596"/>
    </source>
</evidence>
<dbReference type="InterPro" id="IPR002173">
    <property type="entry name" value="Carboh/pur_kinase_PfkB_CS"/>
</dbReference>
<dbReference type="InterPro" id="IPR011611">
    <property type="entry name" value="PfkB_dom"/>
</dbReference>
<comment type="catalytic activity">
    <reaction evidence="9 11">
        <text>beta-D-fructose 1-phosphate + ATP = beta-D-fructose 1,6-bisphosphate + ADP + H(+)</text>
        <dbReference type="Rhea" id="RHEA:14213"/>
        <dbReference type="ChEBI" id="CHEBI:15378"/>
        <dbReference type="ChEBI" id="CHEBI:30616"/>
        <dbReference type="ChEBI" id="CHEBI:32966"/>
        <dbReference type="ChEBI" id="CHEBI:138881"/>
        <dbReference type="ChEBI" id="CHEBI:456216"/>
        <dbReference type="EC" id="2.7.1.56"/>
    </reaction>
</comment>
<gene>
    <name evidence="13" type="primary">pfkB</name>
    <name evidence="13" type="ORF">RN607_02875</name>
</gene>
<dbReference type="GO" id="GO:0044281">
    <property type="term" value="P:small molecule metabolic process"/>
    <property type="evidence" value="ECO:0007669"/>
    <property type="project" value="UniProtKB-ARBA"/>
</dbReference>
<dbReference type="InterPro" id="IPR022463">
    <property type="entry name" value="1-PFruKinase"/>
</dbReference>
<dbReference type="AlphaFoldDB" id="A0AA96FE54"/>
<dbReference type="GO" id="GO:0016052">
    <property type="term" value="P:carbohydrate catabolic process"/>
    <property type="evidence" value="ECO:0007669"/>
    <property type="project" value="UniProtKB-ARBA"/>
</dbReference>
<dbReference type="KEGG" id="dcp:RN607_02875"/>
<name>A0AA96FE54_9MICO</name>
<dbReference type="NCBIfam" id="TIGR03828">
    <property type="entry name" value="pfkB"/>
    <property type="match status" value="1"/>
</dbReference>
<dbReference type="GO" id="GO:0008662">
    <property type="term" value="F:1-phosphofructokinase activity"/>
    <property type="evidence" value="ECO:0007669"/>
    <property type="project" value="UniProtKB-UniRule"/>
</dbReference>
<dbReference type="FunFam" id="3.40.1190.20:FF:000001">
    <property type="entry name" value="Phosphofructokinase"/>
    <property type="match status" value="1"/>
</dbReference>
<dbReference type="EC" id="2.7.1.56" evidence="2 11"/>
<evidence type="ECO:0000259" key="12">
    <source>
        <dbReference type="Pfam" id="PF00294"/>
    </source>
</evidence>
<evidence type="ECO:0000256" key="1">
    <source>
        <dbReference type="ARBA" id="ARBA00010688"/>
    </source>
</evidence>
<evidence type="ECO:0000256" key="5">
    <source>
        <dbReference type="ARBA" id="ARBA00022741"/>
    </source>
</evidence>
<evidence type="ECO:0000256" key="4">
    <source>
        <dbReference type="ARBA" id="ARBA00022679"/>
    </source>
</evidence>
<sequence>MIVTLTPNPSVDHAMVIGSLARGEVLRASESRLDAGGKGVNVSRALAANGAATLAVVPLGGHQGHLLADLLATTGVTHRPVTLAGSTRMNVSVLEPDGTTTKLNEPGPTLSASENTAMIQTTLDAAEGADWLAVCGSLPPGATPDIYAALRAGAGARDVRFVVDSSGASFAVAVETRPTLIKPNHEELAELVGHALPTLRDVRDAARELVSSGIEIVAVSLGADGAALFTADEAAHAHASVSAPVSTVGAGDCMLAGLLHGLTSGLSIGEALVSGVAWGSAAVALPGSSVPTPADVRTVAPVLSSELPLSMELGH</sequence>
<evidence type="ECO:0000256" key="11">
    <source>
        <dbReference type="RuleBase" id="RU369061"/>
    </source>
</evidence>
<keyword evidence="4 10" id="KW-0808">Transferase</keyword>
<dbReference type="CDD" id="cd01164">
    <property type="entry name" value="FruK_PfkB_like"/>
    <property type="match status" value="1"/>
</dbReference>